<dbReference type="AlphaFoldDB" id="I0K311"/>
<dbReference type="PATRIC" id="fig|1166018.3.peg.511"/>
<protein>
    <recommendedName>
        <fullName evidence="4">Lipoprotein</fullName>
    </recommendedName>
</protein>
<feature type="chain" id="PRO_5003630113" description="Lipoprotein" evidence="1">
    <location>
        <begin position="25"/>
        <end position="42"/>
    </location>
</feature>
<dbReference type="HOGENOM" id="CLU_3251834_0_0_10"/>
<dbReference type="RefSeq" id="WP_015329614.1">
    <property type="nucleotide sequence ID" value="NC_020054.1"/>
</dbReference>
<keyword evidence="3" id="KW-1185">Reference proteome</keyword>
<gene>
    <name evidence="2" type="ORF">FAES_0503</name>
</gene>
<sequence length="42" mass="4204">MKKLTMLAGAALLLTLGACSRKSACPAYGAAKPTKPAVTRAA</sequence>
<dbReference type="EMBL" id="HE796683">
    <property type="protein sequence ID" value="CCG98514.1"/>
    <property type="molecule type" value="Genomic_DNA"/>
</dbReference>
<name>I0K311_9BACT</name>
<evidence type="ECO:0000256" key="1">
    <source>
        <dbReference type="SAM" id="SignalP"/>
    </source>
</evidence>
<dbReference type="STRING" id="1166018.FAES_0503"/>
<keyword evidence="1" id="KW-0732">Signal</keyword>
<dbReference type="Proteomes" id="UP000011058">
    <property type="component" value="Chromosome"/>
</dbReference>
<feature type="signal peptide" evidence="1">
    <location>
        <begin position="1"/>
        <end position="24"/>
    </location>
</feature>
<accession>I0K311</accession>
<evidence type="ECO:0000313" key="2">
    <source>
        <dbReference type="EMBL" id="CCG98514.1"/>
    </source>
</evidence>
<organism evidence="2 3">
    <name type="scientific">Fibrella aestuarina BUZ 2</name>
    <dbReference type="NCBI Taxonomy" id="1166018"/>
    <lineage>
        <taxon>Bacteria</taxon>
        <taxon>Pseudomonadati</taxon>
        <taxon>Bacteroidota</taxon>
        <taxon>Cytophagia</taxon>
        <taxon>Cytophagales</taxon>
        <taxon>Spirosomataceae</taxon>
        <taxon>Fibrella</taxon>
    </lineage>
</organism>
<evidence type="ECO:0000313" key="3">
    <source>
        <dbReference type="Proteomes" id="UP000011058"/>
    </source>
</evidence>
<proteinExistence type="predicted"/>
<evidence type="ECO:0008006" key="4">
    <source>
        <dbReference type="Google" id="ProtNLM"/>
    </source>
</evidence>
<dbReference type="PROSITE" id="PS51257">
    <property type="entry name" value="PROKAR_LIPOPROTEIN"/>
    <property type="match status" value="1"/>
</dbReference>
<reference evidence="2 3" key="1">
    <citation type="journal article" date="2012" name="J. Bacteriol.">
        <title>Genome Sequence of Fibrella aestuarina BUZ 2T, a Filamentous Marine Bacterium.</title>
        <authorList>
            <person name="Filippini M."/>
            <person name="Qi W."/>
            <person name="Blom J."/>
            <person name="Goesmann A."/>
            <person name="Smits T.H."/>
            <person name="Bagheri H.C."/>
        </authorList>
    </citation>
    <scope>NUCLEOTIDE SEQUENCE [LARGE SCALE GENOMIC DNA]</scope>
    <source>
        <strain evidence="3">BUZ 2T</strain>
    </source>
</reference>
<dbReference type="KEGG" id="fae:FAES_0503"/>